<evidence type="ECO:0000256" key="8">
    <source>
        <dbReference type="PIRNR" id="PIRNR001084"/>
    </source>
</evidence>
<dbReference type="InterPro" id="IPR029062">
    <property type="entry name" value="Class_I_gatase-like"/>
</dbReference>
<feature type="binding site" evidence="10">
    <location>
        <position position="141"/>
    </location>
    <ligand>
        <name>substrate</name>
    </ligand>
</feature>
<dbReference type="Pfam" id="PF08533">
    <property type="entry name" value="Glyco_hydro_42C"/>
    <property type="match status" value="1"/>
</dbReference>
<feature type="active site" description="Nucleophile" evidence="9">
    <location>
        <position position="311"/>
    </location>
</feature>
<evidence type="ECO:0000256" key="4">
    <source>
        <dbReference type="ARBA" id="ARBA00022723"/>
    </source>
</evidence>
<protein>
    <recommendedName>
        <fullName evidence="3 8">Beta-galactosidase</fullName>
        <shortName evidence="8">Beta-gal</shortName>
        <ecNumber evidence="3 8">3.2.1.23</ecNumber>
    </recommendedName>
</protein>
<dbReference type="GO" id="GO:0004565">
    <property type="term" value="F:beta-galactosidase activity"/>
    <property type="evidence" value="ECO:0007669"/>
    <property type="project" value="UniProtKB-EC"/>
</dbReference>
<feature type="domain" description="Beta-galactosidase C-terminal" evidence="14">
    <location>
        <begin position="593"/>
        <end position="640"/>
    </location>
</feature>
<evidence type="ECO:0000256" key="3">
    <source>
        <dbReference type="ARBA" id="ARBA00012756"/>
    </source>
</evidence>
<dbReference type="Pfam" id="PF08532">
    <property type="entry name" value="Glyco_hydro_42M"/>
    <property type="match status" value="1"/>
</dbReference>
<dbReference type="Pfam" id="PF02449">
    <property type="entry name" value="Glyco_hydro_42"/>
    <property type="match status" value="1"/>
</dbReference>
<keyword evidence="16" id="KW-1185">Reference proteome</keyword>
<dbReference type="Gene3D" id="3.20.20.80">
    <property type="entry name" value="Glycosidases"/>
    <property type="match status" value="1"/>
</dbReference>
<feature type="binding site" evidence="11">
    <location>
        <position position="107"/>
    </location>
    <ligand>
        <name>Zn(2+)</name>
        <dbReference type="ChEBI" id="CHEBI:29105"/>
    </ligand>
</feature>
<feature type="active site" description="Proton donor" evidence="9">
    <location>
        <position position="142"/>
    </location>
</feature>
<keyword evidence="4 11" id="KW-0479">Metal-binding</keyword>
<dbReference type="EC" id="3.2.1.23" evidence="3 8"/>
<dbReference type="SUPFAM" id="SSF52317">
    <property type="entry name" value="Class I glutamine amidotransferase-like"/>
    <property type="match status" value="1"/>
</dbReference>
<dbReference type="InterPro" id="IPR017853">
    <property type="entry name" value="GH"/>
</dbReference>
<evidence type="ECO:0000256" key="1">
    <source>
        <dbReference type="ARBA" id="ARBA00001412"/>
    </source>
</evidence>
<name>A0A9X2LAM1_9PROT</name>
<comment type="catalytic activity">
    <reaction evidence="1 8">
        <text>Hydrolysis of terminal non-reducing beta-D-galactose residues in beta-D-galactosides.</text>
        <dbReference type="EC" id="3.2.1.23"/>
    </reaction>
</comment>
<accession>A0A9X2LAM1</accession>
<gene>
    <name evidence="15" type="ORF">NOG11_11720</name>
</gene>
<comment type="caution">
    <text evidence="15">The sequence shown here is derived from an EMBL/GenBank/DDBJ whole genome shotgun (WGS) entry which is preliminary data.</text>
</comment>
<sequence length="642" mass="72511">MSLGVCYYPEHWPEEKWESDAERMKALGLSFARIGEFSWALLEPEPGRYEFGWLDKAVGTLHAAGLEVMLGTPTATPPKWLVDAHDDMLAWDEEGRPRGFGSRRHYCFSSETYRRHSRRITEVLARRYGQHPAVTMWQTDNEFGCHDTVRSYSPMARLAFRDWLREKYTDIDALNEAWGNRFWSMLYHSFDEIELPHLTVTEPNPSHTLDFYRFSSDQVIDFHKEQAEIIRLHAPHATITHNVMGHYYHYDHHELGRHVDVLTWDSYPLGFLAWSRSSDEHKQRYLRQGDPDFAGYHHDLYRGCSAFGVIEQQPGPVNWAPYNPCPLPGMVRLWTVEAFAHGAHFSAPFRWRQVPFAQEQNHAGLLRPDDQPAQGYGEIEEAAGVLAKLGPEEEAARVAILFSYDSFWMAEIQPQGNAYHTEDIVSDWYAAARSLGLDVDIVHPSVELSRYDVVLIPSLLPLTEEVAWRLEESGAALIAGARSGSKNENGNIIPGLAPGPLKRLLPLTVTRSETIPPGPGGKAGAGHWHIWRDEVECDAEPALTDEAGRAVLYRFGEHRYFAALPDRALLREELRALCAARGIETADLPEGLRLRSGRGHRFAFNYGPEPVELPAGLGPSDGEFLTGGRTLPPAGIAAWRLP</sequence>
<dbReference type="EMBL" id="JANIBC010000011">
    <property type="protein sequence ID" value="MCQ8186056.1"/>
    <property type="molecule type" value="Genomic_DNA"/>
</dbReference>
<dbReference type="InterPro" id="IPR013739">
    <property type="entry name" value="Beta_galactosidase_C"/>
</dbReference>
<reference evidence="15" key="1">
    <citation type="submission" date="2022-07" db="EMBL/GenBank/DDBJ databases">
        <title>Parvularcula maris sp. nov., an algicidal bacterium isolated from seawater.</title>
        <authorList>
            <person name="Li F."/>
        </authorList>
    </citation>
    <scope>NUCLEOTIDE SEQUENCE</scope>
    <source>
        <strain evidence="15">BGMRC 0090</strain>
    </source>
</reference>
<evidence type="ECO:0000256" key="5">
    <source>
        <dbReference type="ARBA" id="ARBA00022801"/>
    </source>
</evidence>
<evidence type="ECO:0000256" key="11">
    <source>
        <dbReference type="PIRSR" id="PIRSR001084-3"/>
    </source>
</evidence>
<organism evidence="15 16">
    <name type="scientific">Parvularcula maris</name>
    <dbReference type="NCBI Taxonomy" id="2965077"/>
    <lineage>
        <taxon>Bacteria</taxon>
        <taxon>Pseudomonadati</taxon>
        <taxon>Pseudomonadota</taxon>
        <taxon>Alphaproteobacteria</taxon>
        <taxon>Parvularculales</taxon>
        <taxon>Parvularculaceae</taxon>
        <taxon>Parvularcula</taxon>
    </lineage>
</organism>
<dbReference type="InterPro" id="IPR003476">
    <property type="entry name" value="Glyco_hydro_42"/>
</dbReference>
<dbReference type="CDD" id="cd03143">
    <property type="entry name" value="A4_beta-galactosidase_middle_domain"/>
    <property type="match status" value="1"/>
</dbReference>
<dbReference type="SUPFAM" id="SSF51445">
    <property type="entry name" value="(Trans)glycosidases"/>
    <property type="match status" value="1"/>
</dbReference>
<evidence type="ECO:0000256" key="7">
    <source>
        <dbReference type="ARBA" id="ARBA00023295"/>
    </source>
</evidence>
<dbReference type="InterPro" id="IPR013738">
    <property type="entry name" value="Beta_galactosidase_Trimer"/>
</dbReference>
<dbReference type="GO" id="GO:0046872">
    <property type="term" value="F:metal ion binding"/>
    <property type="evidence" value="ECO:0007669"/>
    <property type="project" value="UniProtKB-KW"/>
</dbReference>
<dbReference type="GO" id="GO:0009341">
    <property type="term" value="C:beta-galactosidase complex"/>
    <property type="evidence" value="ECO:0007669"/>
    <property type="project" value="InterPro"/>
</dbReference>
<evidence type="ECO:0000259" key="14">
    <source>
        <dbReference type="Pfam" id="PF08533"/>
    </source>
</evidence>
<dbReference type="PIRSF" id="PIRSF001084">
    <property type="entry name" value="B-galactosidase"/>
    <property type="match status" value="1"/>
</dbReference>
<proteinExistence type="inferred from homology"/>
<evidence type="ECO:0000256" key="10">
    <source>
        <dbReference type="PIRSR" id="PIRSR001084-2"/>
    </source>
</evidence>
<feature type="domain" description="Glycoside hydrolase family 42 N-terminal" evidence="12">
    <location>
        <begin position="6"/>
        <end position="386"/>
    </location>
</feature>
<dbReference type="PANTHER" id="PTHR36447">
    <property type="entry name" value="BETA-GALACTOSIDASE GANA"/>
    <property type="match status" value="1"/>
</dbReference>
<dbReference type="RefSeq" id="WP_256619951.1">
    <property type="nucleotide sequence ID" value="NZ_JANIBC010000011.1"/>
</dbReference>
<evidence type="ECO:0000259" key="12">
    <source>
        <dbReference type="Pfam" id="PF02449"/>
    </source>
</evidence>
<dbReference type="Gene3D" id="3.40.50.880">
    <property type="match status" value="1"/>
</dbReference>
<dbReference type="Proteomes" id="UP001142610">
    <property type="component" value="Unassembled WGS sequence"/>
</dbReference>
<feature type="binding site" evidence="10">
    <location>
        <position position="103"/>
    </location>
    <ligand>
        <name>substrate</name>
    </ligand>
</feature>
<evidence type="ECO:0000313" key="16">
    <source>
        <dbReference type="Proteomes" id="UP001142610"/>
    </source>
</evidence>
<evidence type="ECO:0000313" key="15">
    <source>
        <dbReference type="EMBL" id="MCQ8186056.1"/>
    </source>
</evidence>
<dbReference type="InterPro" id="IPR013780">
    <property type="entry name" value="Glyco_hydro_b"/>
</dbReference>
<feature type="binding site" evidence="10">
    <location>
        <position position="319"/>
    </location>
    <ligand>
        <name>substrate</name>
    </ligand>
</feature>
<dbReference type="InterPro" id="IPR013529">
    <property type="entry name" value="Glyco_hydro_42_N"/>
</dbReference>
<keyword evidence="6 11" id="KW-0862">Zinc</keyword>
<keyword evidence="5 8" id="KW-0378">Hydrolase</keyword>
<dbReference type="SUPFAM" id="SSF51011">
    <property type="entry name" value="Glycosyl hydrolase domain"/>
    <property type="match status" value="1"/>
</dbReference>
<dbReference type="Gene3D" id="2.60.40.1180">
    <property type="entry name" value="Golgi alpha-mannosidase II"/>
    <property type="match status" value="1"/>
</dbReference>
<evidence type="ECO:0000256" key="9">
    <source>
        <dbReference type="PIRSR" id="PIRSR001084-1"/>
    </source>
</evidence>
<dbReference type="AlphaFoldDB" id="A0A9X2LAM1"/>
<comment type="similarity">
    <text evidence="2 8">Belongs to the glycosyl hydrolase 42 family.</text>
</comment>
<keyword evidence="7 8" id="KW-0326">Glycosidase</keyword>
<dbReference type="PANTHER" id="PTHR36447:SF2">
    <property type="entry name" value="BETA-GALACTOSIDASE YESZ"/>
    <property type="match status" value="1"/>
</dbReference>
<evidence type="ECO:0000259" key="13">
    <source>
        <dbReference type="Pfam" id="PF08532"/>
    </source>
</evidence>
<feature type="domain" description="Beta-galactosidase trimerisation" evidence="13">
    <location>
        <begin position="396"/>
        <end position="519"/>
    </location>
</feature>
<evidence type="ECO:0000256" key="6">
    <source>
        <dbReference type="ARBA" id="ARBA00022833"/>
    </source>
</evidence>
<dbReference type="GO" id="GO:0006012">
    <property type="term" value="P:galactose metabolic process"/>
    <property type="evidence" value="ECO:0007669"/>
    <property type="project" value="InterPro"/>
</dbReference>
<evidence type="ECO:0000256" key="2">
    <source>
        <dbReference type="ARBA" id="ARBA00005940"/>
    </source>
</evidence>